<sequence length="260" mass="28516">MSRRRSVLAIEQFTCLSDNFGVLIHDSETGRTASVDAPEADPIVAVLEAKGWTLTDIMTTHHHHDHTAGNLALKKRFGCHIVGPQAEADRIPGIDRTLAEGDVFDFGAYGFRVIGTPGHTAGHIVYHSPEATVLFAGDTLFSLGCGRLFERGPAEMWSALRKLKALPPDTQLYCGHEYTLSNARFALSVDPDNDALIARTAEVELLRQSGRPTLPVLLSGELATNPFLRPDDPAIRRTLGMESETDEAVFAEIRARKDRF</sequence>
<dbReference type="NCBIfam" id="TIGR03413">
    <property type="entry name" value="GSH_gloB"/>
    <property type="match status" value="1"/>
</dbReference>
<comment type="cofactor">
    <cofactor evidence="7">
        <name>Zn(2+)</name>
        <dbReference type="ChEBI" id="CHEBI:29105"/>
    </cofactor>
    <text evidence="7">Binds 2 Zn(2+) ions per subunit.</text>
</comment>
<feature type="binding site" evidence="7">
    <location>
        <position position="61"/>
    </location>
    <ligand>
        <name>Zn(2+)</name>
        <dbReference type="ChEBI" id="CHEBI:29105"/>
        <label>1</label>
    </ligand>
</feature>
<evidence type="ECO:0000313" key="9">
    <source>
        <dbReference type="EMBL" id="TCD13759.1"/>
    </source>
</evidence>
<dbReference type="PANTHER" id="PTHR43705:SF1">
    <property type="entry name" value="HYDROXYACYLGLUTATHIONE HYDROLASE GLOB"/>
    <property type="match status" value="1"/>
</dbReference>
<dbReference type="Gene3D" id="3.60.15.10">
    <property type="entry name" value="Ribonuclease Z/Hydroxyacylglutathione hydrolase-like"/>
    <property type="match status" value="1"/>
</dbReference>
<accession>A0A4R0P9A6</accession>
<dbReference type="EC" id="3.1.2.6" evidence="7"/>
<dbReference type="EMBL" id="SJST01000004">
    <property type="protein sequence ID" value="TCD13759.1"/>
    <property type="molecule type" value="Genomic_DNA"/>
</dbReference>
<feature type="domain" description="Metallo-beta-lactamase" evidence="8">
    <location>
        <begin position="18"/>
        <end position="176"/>
    </location>
</feature>
<organism evidence="9 10">
    <name type="scientific">Oricola cellulosilytica</name>
    <dbReference type="NCBI Taxonomy" id="1429082"/>
    <lineage>
        <taxon>Bacteria</taxon>
        <taxon>Pseudomonadati</taxon>
        <taxon>Pseudomonadota</taxon>
        <taxon>Alphaproteobacteria</taxon>
        <taxon>Hyphomicrobiales</taxon>
        <taxon>Ahrensiaceae</taxon>
        <taxon>Oricola</taxon>
    </lineage>
</organism>
<evidence type="ECO:0000256" key="5">
    <source>
        <dbReference type="ARBA" id="ARBA00022801"/>
    </source>
</evidence>
<comment type="subunit">
    <text evidence="7">Monomer.</text>
</comment>
<dbReference type="GO" id="GO:0019243">
    <property type="term" value="P:methylglyoxal catabolic process to D-lactate via S-lactoyl-glutathione"/>
    <property type="evidence" value="ECO:0007669"/>
    <property type="project" value="UniProtKB-UniRule"/>
</dbReference>
<dbReference type="CDD" id="cd07723">
    <property type="entry name" value="hydroxyacylglutathione_hydrolase_MBL-fold"/>
    <property type="match status" value="1"/>
</dbReference>
<keyword evidence="10" id="KW-1185">Reference proteome</keyword>
<dbReference type="PIRSF" id="PIRSF005457">
    <property type="entry name" value="Glx"/>
    <property type="match status" value="1"/>
</dbReference>
<dbReference type="InterPro" id="IPR032282">
    <property type="entry name" value="HAGH_C"/>
</dbReference>
<dbReference type="SMART" id="SM00849">
    <property type="entry name" value="Lactamase_B"/>
    <property type="match status" value="1"/>
</dbReference>
<feature type="binding site" evidence="7">
    <location>
        <position position="63"/>
    </location>
    <ligand>
        <name>Zn(2+)</name>
        <dbReference type="ChEBI" id="CHEBI:29105"/>
        <label>1</label>
    </ligand>
</feature>
<dbReference type="PANTHER" id="PTHR43705">
    <property type="entry name" value="HYDROXYACYLGLUTATHIONE HYDROLASE"/>
    <property type="match status" value="1"/>
</dbReference>
<evidence type="ECO:0000313" key="10">
    <source>
        <dbReference type="Proteomes" id="UP000291301"/>
    </source>
</evidence>
<dbReference type="AlphaFoldDB" id="A0A4R0P9A6"/>
<dbReference type="HAMAP" id="MF_01374">
    <property type="entry name" value="Glyoxalase_2"/>
    <property type="match status" value="1"/>
</dbReference>
<name>A0A4R0P9A6_9HYPH</name>
<feature type="binding site" evidence="7">
    <location>
        <position position="176"/>
    </location>
    <ligand>
        <name>Zn(2+)</name>
        <dbReference type="ChEBI" id="CHEBI:29105"/>
        <label>2</label>
    </ligand>
</feature>
<evidence type="ECO:0000256" key="3">
    <source>
        <dbReference type="ARBA" id="ARBA00006759"/>
    </source>
</evidence>
<reference evidence="9 10" key="1">
    <citation type="journal article" date="2015" name="Antonie Van Leeuwenhoek">
        <title>Oricola cellulosilytica gen. nov., sp. nov., a cellulose-degrading bacterium of the family Phyllobacteriaceae isolated from surface seashore water, and emended descriptions of Mesorhizobium loti and Phyllobacterium myrsinacearum.</title>
        <authorList>
            <person name="Hameed A."/>
            <person name="Shahina M."/>
            <person name="Lai W.A."/>
            <person name="Lin S.Y."/>
            <person name="Young L.S."/>
            <person name="Liu Y.C."/>
            <person name="Hsu Y.H."/>
            <person name="Young C.C."/>
        </authorList>
    </citation>
    <scope>NUCLEOTIDE SEQUENCE [LARGE SCALE GENOMIC DNA]</scope>
    <source>
        <strain evidence="9 10">KCTC 52183</strain>
    </source>
</reference>
<dbReference type="InterPro" id="IPR036866">
    <property type="entry name" value="RibonucZ/Hydroxyglut_hydro"/>
</dbReference>
<dbReference type="InterPro" id="IPR035680">
    <property type="entry name" value="Clx_II_MBL"/>
</dbReference>
<evidence type="ECO:0000256" key="6">
    <source>
        <dbReference type="ARBA" id="ARBA00022833"/>
    </source>
</evidence>
<gene>
    <name evidence="7 9" type="primary">gloB</name>
    <name evidence="9" type="ORF">E0D97_11670</name>
</gene>
<comment type="function">
    <text evidence="7">Thiolesterase that catalyzes the hydrolysis of S-D-lactoyl-glutathione to form glutathione and D-lactic acid.</text>
</comment>
<evidence type="ECO:0000256" key="2">
    <source>
        <dbReference type="ARBA" id="ARBA00004963"/>
    </source>
</evidence>
<comment type="similarity">
    <text evidence="3 7">Belongs to the metallo-beta-lactamase superfamily. Glyoxalase II family.</text>
</comment>
<dbReference type="UniPathway" id="UPA00619">
    <property type="reaction ID" value="UER00676"/>
</dbReference>
<feature type="binding site" evidence="7">
    <location>
        <position position="138"/>
    </location>
    <ligand>
        <name>Zn(2+)</name>
        <dbReference type="ChEBI" id="CHEBI:29105"/>
        <label>2</label>
    </ligand>
</feature>
<evidence type="ECO:0000256" key="4">
    <source>
        <dbReference type="ARBA" id="ARBA00022723"/>
    </source>
</evidence>
<dbReference type="Pfam" id="PF00753">
    <property type="entry name" value="Lactamase_B"/>
    <property type="match status" value="1"/>
</dbReference>
<feature type="binding site" evidence="7">
    <location>
        <position position="65"/>
    </location>
    <ligand>
        <name>Zn(2+)</name>
        <dbReference type="ChEBI" id="CHEBI:29105"/>
        <label>2</label>
    </ligand>
</feature>
<dbReference type="InterPro" id="IPR050110">
    <property type="entry name" value="Glyoxalase_II_hydrolase"/>
</dbReference>
<protein>
    <recommendedName>
        <fullName evidence="7">Hydroxyacylglutathione hydrolase</fullName>
        <ecNumber evidence="7">3.1.2.6</ecNumber>
    </recommendedName>
    <alternativeName>
        <fullName evidence="7">Glyoxalase II</fullName>
        <shortName evidence="7">Glx II</shortName>
    </alternativeName>
</protein>
<feature type="binding site" evidence="7">
    <location>
        <position position="66"/>
    </location>
    <ligand>
        <name>Zn(2+)</name>
        <dbReference type="ChEBI" id="CHEBI:29105"/>
        <label>2</label>
    </ligand>
</feature>
<feature type="binding site" evidence="7">
    <location>
        <position position="119"/>
    </location>
    <ligand>
        <name>Zn(2+)</name>
        <dbReference type="ChEBI" id="CHEBI:29105"/>
        <label>1</label>
    </ligand>
</feature>
<keyword evidence="4 7" id="KW-0479">Metal-binding</keyword>
<dbReference type="InterPro" id="IPR017782">
    <property type="entry name" value="Hydroxyacylglutathione_Hdrlase"/>
</dbReference>
<evidence type="ECO:0000259" key="8">
    <source>
        <dbReference type="SMART" id="SM00849"/>
    </source>
</evidence>
<dbReference type="Proteomes" id="UP000291301">
    <property type="component" value="Unassembled WGS sequence"/>
</dbReference>
<dbReference type="GO" id="GO:0046872">
    <property type="term" value="F:metal ion binding"/>
    <property type="evidence" value="ECO:0007669"/>
    <property type="project" value="UniProtKB-KW"/>
</dbReference>
<keyword evidence="5 7" id="KW-0378">Hydrolase</keyword>
<dbReference type="SUPFAM" id="SSF56281">
    <property type="entry name" value="Metallo-hydrolase/oxidoreductase"/>
    <property type="match status" value="1"/>
</dbReference>
<comment type="catalytic activity">
    <reaction evidence="1 7">
        <text>an S-(2-hydroxyacyl)glutathione + H2O = a 2-hydroxy carboxylate + glutathione + H(+)</text>
        <dbReference type="Rhea" id="RHEA:21864"/>
        <dbReference type="ChEBI" id="CHEBI:15377"/>
        <dbReference type="ChEBI" id="CHEBI:15378"/>
        <dbReference type="ChEBI" id="CHEBI:57925"/>
        <dbReference type="ChEBI" id="CHEBI:58896"/>
        <dbReference type="ChEBI" id="CHEBI:71261"/>
        <dbReference type="EC" id="3.1.2.6"/>
    </reaction>
</comment>
<comment type="caution">
    <text evidence="9">The sequence shown here is derived from an EMBL/GenBank/DDBJ whole genome shotgun (WGS) entry which is preliminary data.</text>
</comment>
<comment type="pathway">
    <text evidence="2 7">Secondary metabolite metabolism; methylglyoxal degradation; (R)-lactate from methylglyoxal: step 2/2.</text>
</comment>
<dbReference type="OrthoDB" id="9802248at2"/>
<evidence type="ECO:0000256" key="7">
    <source>
        <dbReference type="HAMAP-Rule" id="MF_01374"/>
    </source>
</evidence>
<dbReference type="Pfam" id="PF16123">
    <property type="entry name" value="HAGH_C"/>
    <property type="match status" value="1"/>
</dbReference>
<keyword evidence="6 7" id="KW-0862">Zinc</keyword>
<dbReference type="GO" id="GO:0004416">
    <property type="term" value="F:hydroxyacylglutathione hydrolase activity"/>
    <property type="evidence" value="ECO:0007669"/>
    <property type="project" value="UniProtKB-UniRule"/>
</dbReference>
<proteinExistence type="inferred from homology"/>
<dbReference type="InterPro" id="IPR001279">
    <property type="entry name" value="Metallo-B-lactamas"/>
</dbReference>
<evidence type="ECO:0000256" key="1">
    <source>
        <dbReference type="ARBA" id="ARBA00001623"/>
    </source>
</evidence>
<feature type="binding site" evidence="7">
    <location>
        <position position="138"/>
    </location>
    <ligand>
        <name>Zn(2+)</name>
        <dbReference type="ChEBI" id="CHEBI:29105"/>
        <label>1</label>
    </ligand>
</feature>